<evidence type="ECO:0000313" key="4">
    <source>
        <dbReference type="Proteomes" id="UP000597989"/>
    </source>
</evidence>
<accession>A0A917JYP9</accession>
<comment type="caution">
    <text evidence="3">The sequence shown here is derived from an EMBL/GenBank/DDBJ whole genome shotgun (WGS) entry which is preliminary data.</text>
</comment>
<keyword evidence="1" id="KW-1133">Transmembrane helix</keyword>
<sequence length="170" mass="18220">MTSPEPEPFQPRHLSGPWRPSTVEYAFWSGIAGVVVGFGILAAAFLMVSDAELQLVLDQARAQGQPMTLEQARSIYLAVLALTTAIVAVIAALWIMFLFFLRRGRNWARIVVTVVGVVWFLITIPSVFGGTGGSALTAVLGVLQLAAVGATVVFANLAPSTEYFRAAGRR</sequence>
<reference evidence="3 4" key="2">
    <citation type="journal article" date="2014" name="Int. J. Syst. Evol. Microbiol.">
        <title>Complete genome sequence of Corynebacterium casei LMG S-19264T (=DSM 44701T), isolated from a smear-ripened cheese.</title>
        <authorList>
            <consortium name="US DOE Joint Genome Institute (JGI-PGF)"/>
            <person name="Walter F."/>
            <person name="Albersmeier A."/>
            <person name="Kalinowski J."/>
            <person name="Ruckert C."/>
        </authorList>
    </citation>
    <scope>NUCLEOTIDE SEQUENCE [LARGE SCALE GENOMIC DNA]</scope>
    <source>
        <strain evidence="3 4">CGMCC 4.7206</strain>
    </source>
</reference>
<name>A0A917JYP9_9PSEU</name>
<organism evidence="3 4">
    <name type="scientific">Saccharopolyspora thermophila</name>
    <dbReference type="NCBI Taxonomy" id="89367"/>
    <lineage>
        <taxon>Bacteria</taxon>
        <taxon>Bacillati</taxon>
        <taxon>Actinomycetota</taxon>
        <taxon>Actinomycetes</taxon>
        <taxon>Pseudonocardiales</taxon>
        <taxon>Pseudonocardiaceae</taxon>
        <taxon>Saccharopolyspora</taxon>
    </lineage>
</organism>
<dbReference type="Proteomes" id="UP000597989">
    <property type="component" value="Unassembled WGS sequence"/>
</dbReference>
<feature type="transmembrane region" description="Helical" evidence="1">
    <location>
        <begin position="134"/>
        <end position="155"/>
    </location>
</feature>
<evidence type="ECO:0000313" key="5">
    <source>
        <dbReference type="Proteomes" id="UP001500220"/>
    </source>
</evidence>
<feature type="transmembrane region" description="Helical" evidence="1">
    <location>
        <begin position="75"/>
        <end position="100"/>
    </location>
</feature>
<dbReference type="EMBL" id="BAAAHC010000003">
    <property type="protein sequence ID" value="GAA0505241.1"/>
    <property type="molecule type" value="Genomic_DNA"/>
</dbReference>
<keyword evidence="5" id="KW-1185">Reference proteome</keyword>
<proteinExistence type="predicted"/>
<protein>
    <submittedName>
        <fullName evidence="3">Uncharacterized protein</fullName>
    </submittedName>
</protein>
<evidence type="ECO:0000313" key="3">
    <source>
        <dbReference type="EMBL" id="GGI93156.1"/>
    </source>
</evidence>
<dbReference type="AlphaFoldDB" id="A0A917JYP9"/>
<dbReference type="RefSeq" id="WP_229680221.1">
    <property type="nucleotide sequence ID" value="NZ_BAAAHC010000003.1"/>
</dbReference>
<dbReference type="EMBL" id="BMMT01000011">
    <property type="protein sequence ID" value="GGI93156.1"/>
    <property type="molecule type" value="Genomic_DNA"/>
</dbReference>
<feature type="transmembrane region" description="Helical" evidence="1">
    <location>
        <begin position="25"/>
        <end position="48"/>
    </location>
</feature>
<keyword evidence="1" id="KW-0812">Transmembrane</keyword>
<reference evidence="5" key="3">
    <citation type="journal article" date="2019" name="Int. J. Syst. Evol. Microbiol.">
        <title>The Global Catalogue of Microorganisms (GCM) 10K type strain sequencing project: providing services to taxonomists for standard genome sequencing and annotation.</title>
        <authorList>
            <consortium name="The Broad Institute Genomics Platform"/>
            <consortium name="The Broad Institute Genome Sequencing Center for Infectious Disease"/>
            <person name="Wu L."/>
            <person name="Ma J."/>
        </authorList>
    </citation>
    <scope>NUCLEOTIDE SEQUENCE [LARGE SCALE GENOMIC DNA]</scope>
    <source>
        <strain evidence="5">JCM 10664</strain>
    </source>
</reference>
<evidence type="ECO:0000256" key="1">
    <source>
        <dbReference type="SAM" id="Phobius"/>
    </source>
</evidence>
<dbReference type="Proteomes" id="UP001500220">
    <property type="component" value="Unassembled WGS sequence"/>
</dbReference>
<gene>
    <name evidence="2" type="ORF">GCM10009545_04030</name>
    <name evidence="3" type="ORF">GCM10011581_32820</name>
</gene>
<reference evidence="2" key="1">
    <citation type="journal article" date="2014" name="Int. J. Syst. Evol. Microbiol.">
        <title>Complete genome of a new Firmicutes species belonging to the dominant human colonic microbiota ('Ruminococcus bicirculans') reveals two chromosomes and a selective capacity to utilize plant glucans.</title>
        <authorList>
            <consortium name="NISC Comparative Sequencing Program"/>
            <person name="Wegmann U."/>
            <person name="Louis P."/>
            <person name="Goesmann A."/>
            <person name="Henrissat B."/>
            <person name="Duncan S.H."/>
            <person name="Flint H.J."/>
        </authorList>
    </citation>
    <scope>NUCLEOTIDE SEQUENCE</scope>
    <source>
        <strain evidence="2">JCM 10664</strain>
    </source>
</reference>
<evidence type="ECO:0000313" key="2">
    <source>
        <dbReference type="EMBL" id="GAA0505241.1"/>
    </source>
</evidence>
<reference evidence="3" key="4">
    <citation type="submission" date="2020-09" db="EMBL/GenBank/DDBJ databases">
        <authorList>
            <person name="Sun Q."/>
            <person name="Zhou Y."/>
        </authorList>
    </citation>
    <scope>NUCLEOTIDE SEQUENCE</scope>
    <source>
        <strain evidence="3">CGMCC 4.7206</strain>
    </source>
</reference>
<reference evidence="2" key="5">
    <citation type="submission" date="2023-12" db="EMBL/GenBank/DDBJ databases">
        <authorList>
            <person name="Sun Q."/>
            <person name="Inoue M."/>
        </authorList>
    </citation>
    <scope>NUCLEOTIDE SEQUENCE</scope>
    <source>
        <strain evidence="2">JCM 10664</strain>
    </source>
</reference>
<keyword evidence="1" id="KW-0472">Membrane</keyword>
<feature type="transmembrane region" description="Helical" evidence="1">
    <location>
        <begin position="107"/>
        <end position="128"/>
    </location>
</feature>